<organism evidence="3 4">
    <name type="scientific">Candidatus Roizmanbacteria bacterium CG11_big_fil_rev_8_21_14_0_20_35_14</name>
    <dbReference type="NCBI Taxonomy" id="1974855"/>
    <lineage>
        <taxon>Bacteria</taxon>
        <taxon>Candidatus Roizmaniibacteriota</taxon>
    </lineage>
</organism>
<evidence type="ECO:0000313" key="3">
    <source>
        <dbReference type="EMBL" id="PIQ72699.1"/>
    </source>
</evidence>
<dbReference type="CDD" id="cd01131">
    <property type="entry name" value="PilT"/>
    <property type="match status" value="1"/>
</dbReference>
<dbReference type="PROSITE" id="PS00662">
    <property type="entry name" value="T2SP_E"/>
    <property type="match status" value="1"/>
</dbReference>
<dbReference type="Proteomes" id="UP000229570">
    <property type="component" value="Unassembled WGS sequence"/>
</dbReference>
<dbReference type="InterPro" id="IPR001482">
    <property type="entry name" value="T2SS/T4SS_dom"/>
</dbReference>
<dbReference type="InterPro" id="IPR050921">
    <property type="entry name" value="T4SS_GSP_E_ATPase"/>
</dbReference>
<dbReference type="Pfam" id="PF00437">
    <property type="entry name" value="T2SSE"/>
    <property type="match status" value="1"/>
</dbReference>
<dbReference type="PANTHER" id="PTHR30486:SF16">
    <property type="entry name" value="TWITCHING MOTILITY PROTEIN PILT"/>
    <property type="match status" value="1"/>
</dbReference>
<evidence type="ECO:0000313" key="4">
    <source>
        <dbReference type="Proteomes" id="UP000229570"/>
    </source>
</evidence>
<gene>
    <name evidence="3" type="ORF">COV86_01610</name>
</gene>
<dbReference type="AlphaFoldDB" id="A0A2H0KN72"/>
<accession>A0A2H0KN72</accession>
<reference evidence="3 4" key="1">
    <citation type="submission" date="2017-09" db="EMBL/GenBank/DDBJ databases">
        <title>Depth-based differentiation of microbial function through sediment-hosted aquifers and enrichment of novel symbionts in the deep terrestrial subsurface.</title>
        <authorList>
            <person name="Probst A.J."/>
            <person name="Ladd B."/>
            <person name="Jarett J.K."/>
            <person name="Geller-Mcgrath D.E."/>
            <person name="Sieber C.M."/>
            <person name="Emerson J.B."/>
            <person name="Anantharaman K."/>
            <person name="Thomas B.C."/>
            <person name="Malmstrom R."/>
            <person name="Stieglmeier M."/>
            <person name="Klingl A."/>
            <person name="Woyke T."/>
            <person name="Ryan C.M."/>
            <person name="Banfield J.F."/>
        </authorList>
    </citation>
    <scope>NUCLEOTIDE SEQUENCE [LARGE SCALE GENOMIC DNA]</scope>
    <source>
        <strain evidence="3">CG11_big_fil_rev_8_21_14_0_20_35_14</strain>
    </source>
</reference>
<dbReference type="PANTHER" id="PTHR30486">
    <property type="entry name" value="TWITCHING MOTILITY PROTEIN PILT"/>
    <property type="match status" value="1"/>
</dbReference>
<dbReference type="EMBL" id="PCVL01000017">
    <property type="protein sequence ID" value="PIQ72699.1"/>
    <property type="molecule type" value="Genomic_DNA"/>
</dbReference>
<protein>
    <submittedName>
        <fullName evidence="3">Type IV pili twitching motility protein PilT</fullName>
    </submittedName>
</protein>
<dbReference type="Gene3D" id="3.30.450.90">
    <property type="match status" value="1"/>
</dbReference>
<dbReference type="SUPFAM" id="SSF52540">
    <property type="entry name" value="P-loop containing nucleoside triphosphate hydrolases"/>
    <property type="match status" value="1"/>
</dbReference>
<comment type="similarity">
    <text evidence="1">Belongs to the GSP E family.</text>
</comment>
<dbReference type="GO" id="GO:0016887">
    <property type="term" value="F:ATP hydrolysis activity"/>
    <property type="evidence" value="ECO:0007669"/>
    <property type="project" value="InterPro"/>
</dbReference>
<dbReference type="NCBIfam" id="TIGR01420">
    <property type="entry name" value="pilT_fam"/>
    <property type="match status" value="1"/>
</dbReference>
<evidence type="ECO:0000259" key="2">
    <source>
        <dbReference type="PROSITE" id="PS00662"/>
    </source>
</evidence>
<dbReference type="GO" id="GO:0005524">
    <property type="term" value="F:ATP binding"/>
    <property type="evidence" value="ECO:0007669"/>
    <property type="project" value="InterPro"/>
</dbReference>
<feature type="domain" description="Bacterial type II secretion system protein E" evidence="2">
    <location>
        <begin position="193"/>
        <end position="207"/>
    </location>
</feature>
<sequence length="354" mass="39825">MDLNSLLQIVIDKGASDLHIIPNYFPTIRVSGELYQLTTLSKISPEQSETMLIAALNEEQKEIFLANRELDLALHYNNIRFRVNLYFAQGNICGSFRLIPAKILSLEELGLPAILRQCVDFRQGLVLLTGPTGEGKSTTLASIINEINYKYSKHIITVEDPIEYVYPPSKSIISQRELHHDTHSLAVSLKSALREDPDVILVGEMRDFDTISMVLTAAETGHLVFSTLHTNSTPESIDRIIDIFLPYQQNQVKNQLATVLKMIITQRLLPKQNSVERIPAVEILISNSAVSNTIREGKTYLINNILETSEGEGLLLFEKSLLSLYKAGLISKETAFSYAIRPKELEKFIKIDKI</sequence>
<dbReference type="InterPro" id="IPR006321">
    <property type="entry name" value="PilT/PilU"/>
</dbReference>
<comment type="caution">
    <text evidence="3">The sequence shown here is derived from an EMBL/GenBank/DDBJ whole genome shotgun (WGS) entry which is preliminary data.</text>
</comment>
<dbReference type="Gene3D" id="3.40.50.300">
    <property type="entry name" value="P-loop containing nucleotide triphosphate hydrolases"/>
    <property type="match status" value="1"/>
</dbReference>
<name>A0A2H0KN72_9BACT</name>
<evidence type="ECO:0000256" key="1">
    <source>
        <dbReference type="ARBA" id="ARBA00006611"/>
    </source>
</evidence>
<dbReference type="InterPro" id="IPR027417">
    <property type="entry name" value="P-loop_NTPase"/>
</dbReference>
<proteinExistence type="inferred from homology"/>